<evidence type="ECO:0000256" key="6">
    <source>
        <dbReference type="ARBA" id="ARBA00038076"/>
    </source>
</evidence>
<feature type="transmembrane region" description="Helical" evidence="8">
    <location>
        <begin position="353"/>
        <end position="376"/>
    </location>
</feature>
<evidence type="ECO:0000256" key="8">
    <source>
        <dbReference type="SAM" id="Phobius"/>
    </source>
</evidence>
<name>A0A8J3RTM1_9ACTN</name>
<accession>A0A8J3RTM1</accession>
<evidence type="ECO:0000256" key="4">
    <source>
        <dbReference type="ARBA" id="ARBA00022989"/>
    </source>
</evidence>
<feature type="transmembrane region" description="Helical" evidence="8">
    <location>
        <begin position="388"/>
        <end position="409"/>
    </location>
</feature>
<feature type="region of interest" description="Disordered" evidence="7">
    <location>
        <begin position="1"/>
        <end position="29"/>
    </location>
</feature>
<dbReference type="InterPro" id="IPR025857">
    <property type="entry name" value="MacB_PCD"/>
</dbReference>
<evidence type="ECO:0000256" key="2">
    <source>
        <dbReference type="ARBA" id="ARBA00022475"/>
    </source>
</evidence>
<keyword evidence="3 8" id="KW-0812">Transmembrane</keyword>
<dbReference type="Pfam" id="PF12704">
    <property type="entry name" value="MacB_PCD"/>
    <property type="match status" value="1"/>
</dbReference>
<dbReference type="PANTHER" id="PTHR30572:SF4">
    <property type="entry name" value="ABC TRANSPORTER PERMEASE YTRF"/>
    <property type="match status" value="1"/>
</dbReference>
<dbReference type="InterPro" id="IPR050250">
    <property type="entry name" value="Macrolide_Exporter_MacB"/>
</dbReference>
<evidence type="ECO:0000259" key="9">
    <source>
        <dbReference type="Pfam" id="PF02687"/>
    </source>
</evidence>
<gene>
    <name evidence="11" type="ORF">Plo01_69290</name>
</gene>
<dbReference type="GO" id="GO:0005886">
    <property type="term" value="C:plasma membrane"/>
    <property type="evidence" value="ECO:0007669"/>
    <property type="project" value="UniProtKB-SubCell"/>
</dbReference>
<feature type="compositionally biased region" description="Low complexity" evidence="7">
    <location>
        <begin position="1"/>
        <end position="15"/>
    </location>
</feature>
<evidence type="ECO:0000256" key="7">
    <source>
        <dbReference type="SAM" id="MobiDB-lite"/>
    </source>
</evidence>
<keyword evidence="12" id="KW-1185">Reference proteome</keyword>
<comment type="caution">
    <text evidence="11">The sequence shown here is derived from an EMBL/GenBank/DDBJ whole genome shotgun (WGS) entry which is preliminary data.</text>
</comment>
<dbReference type="EMBL" id="BOOH01000060">
    <property type="protein sequence ID" value="GIH80500.1"/>
    <property type="molecule type" value="Genomic_DNA"/>
</dbReference>
<feature type="transmembrane region" description="Helical" evidence="8">
    <location>
        <begin position="298"/>
        <end position="325"/>
    </location>
</feature>
<reference evidence="11 12" key="1">
    <citation type="submission" date="2021-01" db="EMBL/GenBank/DDBJ databases">
        <title>Whole genome shotgun sequence of Planobispora longispora NBRC 13918.</title>
        <authorList>
            <person name="Komaki H."/>
            <person name="Tamura T."/>
        </authorList>
    </citation>
    <scope>NUCLEOTIDE SEQUENCE [LARGE SCALE GENOMIC DNA]</scope>
    <source>
        <strain evidence="11 12">NBRC 13918</strain>
    </source>
</reference>
<evidence type="ECO:0000313" key="12">
    <source>
        <dbReference type="Proteomes" id="UP000616724"/>
    </source>
</evidence>
<feature type="domain" description="ABC3 transporter permease C-terminal" evidence="9">
    <location>
        <begin position="304"/>
        <end position="415"/>
    </location>
</feature>
<evidence type="ECO:0000256" key="3">
    <source>
        <dbReference type="ARBA" id="ARBA00022692"/>
    </source>
</evidence>
<evidence type="ECO:0000259" key="10">
    <source>
        <dbReference type="Pfam" id="PF12704"/>
    </source>
</evidence>
<dbReference type="Proteomes" id="UP000616724">
    <property type="component" value="Unassembled WGS sequence"/>
</dbReference>
<evidence type="ECO:0000256" key="1">
    <source>
        <dbReference type="ARBA" id="ARBA00004651"/>
    </source>
</evidence>
<dbReference type="PANTHER" id="PTHR30572">
    <property type="entry name" value="MEMBRANE COMPONENT OF TRANSPORTER-RELATED"/>
    <property type="match status" value="1"/>
</dbReference>
<evidence type="ECO:0000313" key="11">
    <source>
        <dbReference type="EMBL" id="GIH80500.1"/>
    </source>
</evidence>
<organism evidence="11 12">
    <name type="scientific">Planobispora longispora</name>
    <dbReference type="NCBI Taxonomy" id="28887"/>
    <lineage>
        <taxon>Bacteria</taxon>
        <taxon>Bacillati</taxon>
        <taxon>Actinomycetota</taxon>
        <taxon>Actinomycetes</taxon>
        <taxon>Streptosporangiales</taxon>
        <taxon>Streptosporangiaceae</taxon>
        <taxon>Planobispora</taxon>
    </lineage>
</organism>
<feature type="domain" description="MacB-like periplasmic core" evidence="10">
    <location>
        <begin position="54"/>
        <end position="264"/>
    </location>
</feature>
<comment type="similarity">
    <text evidence="6">Belongs to the ABC-4 integral membrane protein family.</text>
</comment>
<feature type="transmembrane region" description="Helical" evidence="8">
    <location>
        <begin position="53"/>
        <end position="73"/>
    </location>
</feature>
<sequence length="423" mass="42457">MTGDAFTGTPATDGTTTGGSAAGGSAAAPVSRVRPGDLLVTGTLGLRTRRLRAVLSALGIAIGIAAIVAVLGVTRSSQAALLAEIDRLGTNLFTVASGSGFGGGERPLPVSATPMLRRVDGVIAVAPTTQLNATYVYRNDLVPVGQSGGLAVRACDATLLATLDGRVAQGAFLDTLSTAHPVTVLGHEAARTLGITRLDPGTRVWLGGHWFTVAGILGPFPFAPEVDRSALVGFGVAEAILGYDGHPSRLYVRVRQNRVEAAGALLNATAGPANPDSVEVTRPSDALTARIAVAESGAVLFVGLGAIALLVGGIGVGNIMVISVLERRGEIGLRRALGATRGHVAGQFLAESLALGTAGGAAGVLIGAAVTVALARDRGWSVLLPAEALWGGLAVAVVVGALAGLYPALRAARLAPADALRTV</sequence>
<dbReference type="GO" id="GO:0022857">
    <property type="term" value="F:transmembrane transporter activity"/>
    <property type="evidence" value="ECO:0007669"/>
    <property type="project" value="TreeGrafter"/>
</dbReference>
<dbReference type="AlphaFoldDB" id="A0A8J3RTM1"/>
<evidence type="ECO:0000256" key="5">
    <source>
        <dbReference type="ARBA" id="ARBA00023136"/>
    </source>
</evidence>
<dbReference type="RefSeq" id="WP_203894926.1">
    <property type="nucleotide sequence ID" value="NZ_BOOH01000060.1"/>
</dbReference>
<comment type="subcellular location">
    <subcellularLocation>
        <location evidence="1">Cell membrane</location>
        <topology evidence="1">Multi-pass membrane protein</topology>
    </subcellularLocation>
</comment>
<keyword evidence="4 8" id="KW-1133">Transmembrane helix</keyword>
<dbReference type="InterPro" id="IPR003838">
    <property type="entry name" value="ABC3_permease_C"/>
</dbReference>
<proteinExistence type="inferred from homology"/>
<dbReference type="Pfam" id="PF02687">
    <property type="entry name" value="FtsX"/>
    <property type="match status" value="1"/>
</dbReference>
<keyword evidence="2" id="KW-1003">Cell membrane</keyword>
<protein>
    <submittedName>
        <fullName evidence="11">ABC transporter permease</fullName>
    </submittedName>
</protein>
<keyword evidence="5 8" id="KW-0472">Membrane</keyword>